<dbReference type="CDD" id="cd02511">
    <property type="entry name" value="Beta4Glucosyltransferase"/>
    <property type="match status" value="1"/>
</dbReference>
<proteinExistence type="predicted"/>
<organism evidence="3 4">
    <name type="scientific">Paenibacillus thailandensis</name>
    <dbReference type="NCBI Taxonomy" id="393250"/>
    <lineage>
        <taxon>Bacteria</taxon>
        <taxon>Bacillati</taxon>
        <taxon>Bacillota</taxon>
        <taxon>Bacilli</taxon>
        <taxon>Bacillales</taxon>
        <taxon>Paenibacillaceae</taxon>
        <taxon>Paenibacillus</taxon>
    </lineage>
</organism>
<dbReference type="SUPFAM" id="SSF53448">
    <property type="entry name" value="Nucleotide-diphospho-sugar transferases"/>
    <property type="match status" value="1"/>
</dbReference>
<keyword evidence="1" id="KW-0802">TPR repeat</keyword>
<dbReference type="InterPro" id="IPR001173">
    <property type="entry name" value="Glyco_trans_2-like"/>
</dbReference>
<accession>A0ABW5R5A9</accession>
<comment type="caution">
    <text evidence="3">The sequence shown here is derived from an EMBL/GenBank/DDBJ whole genome shotgun (WGS) entry which is preliminary data.</text>
</comment>
<dbReference type="GO" id="GO:0016757">
    <property type="term" value="F:glycosyltransferase activity"/>
    <property type="evidence" value="ECO:0007669"/>
    <property type="project" value="UniProtKB-KW"/>
</dbReference>
<name>A0ABW5R5A9_9BACL</name>
<dbReference type="PANTHER" id="PTHR43630:SF2">
    <property type="entry name" value="GLYCOSYLTRANSFERASE"/>
    <property type="match status" value="1"/>
</dbReference>
<dbReference type="PANTHER" id="PTHR43630">
    <property type="entry name" value="POLY-BETA-1,6-N-ACETYL-D-GLUCOSAMINE SYNTHASE"/>
    <property type="match status" value="1"/>
</dbReference>
<reference evidence="4" key="1">
    <citation type="journal article" date="2019" name="Int. J. Syst. Evol. Microbiol.">
        <title>The Global Catalogue of Microorganisms (GCM) 10K type strain sequencing project: providing services to taxonomists for standard genome sequencing and annotation.</title>
        <authorList>
            <consortium name="The Broad Institute Genomics Platform"/>
            <consortium name="The Broad Institute Genome Sequencing Center for Infectious Disease"/>
            <person name="Wu L."/>
            <person name="Ma J."/>
        </authorList>
    </citation>
    <scope>NUCLEOTIDE SEQUENCE [LARGE SCALE GENOMIC DNA]</scope>
    <source>
        <strain evidence="4">TISTR 1827</strain>
    </source>
</reference>
<evidence type="ECO:0000259" key="2">
    <source>
        <dbReference type="Pfam" id="PF00535"/>
    </source>
</evidence>
<dbReference type="PROSITE" id="PS50005">
    <property type="entry name" value="TPR"/>
    <property type="match status" value="1"/>
</dbReference>
<dbReference type="EMBL" id="JBHUMY010000037">
    <property type="protein sequence ID" value="MFD2663008.1"/>
    <property type="molecule type" value="Genomic_DNA"/>
</dbReference>
<dbReference type="Pfam" id="PF00535">
    <property type="entry name" value="Glycos_transf_2"/>
    <property type="match status" value="1"/>
</dbReference>
<gene>
    <name evidence="3" type="ORF">ACFSW5_22380</name>
</gene>
<feature type="domain" description="Glycosyltransferase 2-like" evidence="2">
    <location>
        <begin position="4"/>
        <end position="101"/>
    </location>
</feature>
<dbReference type="InterPro" id="IPR019734">
    <property type="entry name" value="TPR_rpt"/>
</dbReference>
<dbReference type="Proteomes" id="UP001597493">
    <property type="component" value="Unassembled WGS sequence"/>
</dbReference>
<dbReference type="EC" id="2.4.-.-" evidence="3"/>
<dbReference type="SMART" id="SM00028">
    <property type="entry name" value="TPR"/>
    <property type="match status" value="3"/>
</dbReference>
<dbReference type="InterPro" id="IPR011990">
    <property type="entry name" value="TPR-like_helical_dom_sf"/>
</dbReference>
<dbReference type="SUPFAM" id="SSF48452">
    <property type="entry name" value="TPR-like"/>
    <property type="match status" value="1"/>
</dbReference>
<keyword evidence="3" id="KW-0808">Transferase</keyword>
<evidence type="ECO:0000256" key="1">
    <source>
        <dbReference type="PROSITE-ProRule" id="PRU00339"/>
    </source>
</evidence>
<feature type="repeat" description="TPR" evidence="1">
    <location>
        <begin position="202"/>
        <end position="235"/>
    </location>
</feature>
<dbReference type="InterPro" id="IPR029044">
    <property type="entry name" value="Nucleotide-diphossugar_trans"/>
</dbReference>
<sequence>MLLSLCMIVKNEEKVLERCLESMKEIADEIIIIDTGSTDRTKEIALKYTEHVYHYNWTNDFSAARNEGIRRATADWILVMDADEYLDPKDASSIRTFLENEPIRDNQIYNVSVVSFVGETMNTSTVAVAPVLRLFPNHQGIYFNRPIHEQPYSTKGVPLKGADAPITVYHTGYLGQTVQEKEKSQRNAELFQKRKNEDGLAAYDYFTIGNEKLGVNELDKAIYYYERALQKKSKQSGTSGQIWIVYCAISLIECYLRKNRLNDAWTLNEKYVQPLDYPEYHSIKGQIYHFFGHYGLASESYNEALRVAEWRAEKYKVFWLTNAGYGSVIPLKGLQQIAENHSDHDKSIYYLSKLILNSKHDYQAITKLLELLLLRESHEAIVKLMSELLGSRDAAHHLTLFKISLTIGAKELAEYYYKQLESIRIQPSDLLQYALLSGNQELFNQTLEKQDLPEPNEKLLQNFVWAKWTWQTDYTKNLKMNKTDEQYELFQLYLDIAENKEADLQDPTVTSVLYKLLTGLILNQQFELYDSIVSRYSHPDLINLLANFFFSKQNYEVAGSYFSMLLQNDQLNTKNCEQLAFYYLNNQELDEGLVFLEEAISKSPSRIYLYTTYFQYSTDRNKKTEMKTKFERQFPQYMKLPFIKEMLQSV</sequence>
<dbReference type="Gene3D" id="1.25.40.10">
    <property type="entry name" value="Tetratricopeptide repeat domain"/>
    <property type="match status" value="2"/>
</dbReference>
<evidence type="ECO:0000313" key="3">
    <source>
        <dbReference type="EMBL" id="MFD2663008.1"/>
    </source>
</evidence>
<dbReference type="RefSeq" id="WP_379278233.1">
    <property type="nucleotide sequence ID" value="NZ_JBHUGT010000017.1"/>
</dbReference>
<evidence type="ECO:0000313" key="4">
    <source>
        <dbReference type="Proteomes" id="UP001597493"/>
    </source>
</evidence>
<keyword evidence="3" id="KW-0328">Glycosyltransferase</keyword>
<protein>
    <submittedName>
        <fullName evidence="3">Glycosyltransferase</fullName>
        <ecNumber evidence="3">2.4.-.-</ecNumber>
    </submittedName>
</protein>
<keyword evidence="4" id="KW-1185">Reference proteome</keyword>
<dbReference type="Gene3D" id="3.90.550.10">
    <property type="entry name" value="Spore Coat Polysaccharide Biosynthesis Protein SpsA, Chain A"/>
    <property type="match status" value="1"/>
</dbReference>